<sequence>MKTLWTVWGGFSNYFSIRLAGQLWNKI</sequence>
<proteinExistence type="predicted"/>
<dbReference type="AlphaFoldDB" id="A0A0E9TR38"/>
<dbReference type="EMBL" id="GBXM01053379">
    <property type="protein sequence ID" value="JAH55198.1"/>
    <property type="molecule type" value="Transcribed_RNA"/>
</dbReference>
<reference evidence="1" key="1">
    <citation type="submission" date="2014-11" db="EMBL/GenBank/DDBJ databases">
        <authorList>
            <person name="Amaro Gonzalez C."/>
        </authorList>
    </citation>
    <scope>NUCLEOTIDE SEQUENCE</scope>
</reference>
<organism evidence="1">
    <name type="scientific">Anguilla anguilla</name>
    <name type="common">European freshwater eel</name>
    <name type="synonym">Muraena anguilla</name>
    <dbReference type="NCBI Taxonomy" id="7936"/>
    <lineage>
        <taxon>Eukaryota</taxon>
        <taxon>Metazoa</taxon>
        <taxon>Chordata</taxon>
        <taxon>Craniata</taxon>
        <taxon>Vertebrata</taxon>
        <taxon>Euteleostomi</taxon>
        <taxon>Actinopterygii</taxon>
        <taxon>Neopterygii</taxon>
        <taxon>Teleostei</taxon>
        <taxon>Anguilliformes</taxon>
        <taxon>Anguillidae</taxon>
        <taxon>Anguilla</taxon>
    </lineage>
</organism>
<reference evidence="1" key="2">
    <citation type="journal article" date="2015" name="Fish Shellfish Immunol.">
        <title>Early steps in the European eel (Anguilla anguilla)-Vibrio vulnificus interaction in the gills: Role of the RtxA13 toxin.</title>
        <authorList>
            <person name="Callol A."/>
            <person name="Pajuelo D."/>
            <person name="Ebbesson L."/>
            <person name="Teles M."/>
            <person name="MacKenzie S."/>
            <person name="Amaro C."/>
        </authorList>
    </citation>
    <scope>NUCLEOTIDE SEQUENCE</scope>
</reference>
<evidence type="ECO:0000313" key="1">
    <source>
        <dbReference type="EMBL" id="JAH55198.1"/>
    </source>
</evidence>
<accession>A0A0E9TR38</accession>
<name>A0A0E9TR38_ANGAN</name>
<protein>
    <submittedName>
        <fullName evidence="1">Uncharacterized protein</fullName>
    </submittedName>
</protein>